<dbReference type="Pfam" id="PF00191">
    <property type="entry name" value="Annexin"/>
    <property type="match status" value="1"/>
</dbReference>
<dbReference type="PROSITE" id="PS51897">
    <property type="entry name" value="ANNEXIN_2"/>
    <property type="match status" value="1"/>
</dbReference>
<dbReference type="GO" id="GO:0005544">
    <property type="term" value="F:calcium-dependent phospholipid binding"/>
    <property type="evidence" value="ECO:0007669"/>
    <property type="project" value="InterPro"/>
</dbReference>
<evidence type="ECO:0000313" key="5">
    <source>
        <dbReference type="Proteomes" id="UP000886998"/>
    </source>
</evidence>
<dbReference type="SMART" id="SM00335">
    <property type="entry name" value="ANX"/>
    <property type="match status" value="1"/>
</dbReference>
<dbReference type="SUPFAM" id="SSF47874">
    <property type="entry name" value="Annexin"/>
    <property type="match status" value="1"/>
</dbReference>
<comment type="similarity">
    <text evidence="1">Belongs to the annexin family.</text>
</comment>
<dbReference type="Gene3D" id="1.10.220.10">
    <property type="entry name" value="Annexin"/>
    <property type="match status" value="2"/>
</dbReference>
<evidence type="ECO:0000256" key="2">
    <source>
        <dbReference type="ARBA" id="ARBA00022737"/>
    </source>
</evidence>
<dbReference type="OrthoDB" id="37886at2759"/>
<name>A0A8X6WL51_9ARAC</name>
<dbReference type="GO" id="GO:0005509">
    <property type="term" value="F:calcium ion binding"/>
    <property type="evidence" value="ECO:0007669"/>
    <property type="project" value="InterPro"/>
</dbReference>
<dbReference type="PANTHER" id="PTHR10502:SF102">
    <property type="entry name" value="ANNEXIN B11"/>
    <property type="match status" value="1"/>
</dbReference>
<dbReference type="Proteomes" id="UP000886998">
    <property type="component" value="Unassembled WGS sequence"/>
</dbReference>
<accession>A0A8X6WL51</accession>
<dbReference type="GO" id="GO:0012506">
    <property type="term" value="C:vesicle membrane"/>
    <property type="evidence" value="ECO:0007669"/>
    <property type="project" value="TreeGrafter"/>
</dbReference>
<keyword evidence="5" id="KW-1185">Reference proteome</keyword>
<keyword evidence="3" id="KW-0041">Annexin</keyword>
<dbReference type="GO" id="GO:0005737">
    <property type="term" value="C:cytoplasm"/>
    <property type="evidence" value="ECO:0007669"/>
    <property type="project" value="TreeGrafter"/>
</dbReference>
<dbReference type="InterPro" id="IPR037104">
    <property type="entry name" value="Annexin_sf"/>
</dbReference>
<comment type="caution">
    <text evidence="4">The sequence shown here is derived from an EMBL/GenBank/DDBJ whole genome shotgun (WGS) entry which is preliminary data.</text>
</comment>
<protein>
    <submittedName>
        <fullName evidence="4">Annexin-B12</fullName>
    </submittedName>
</protein>
<evidence type="ECO:0000256" key="1">
    <source>
        <dbReference type="ARBA" id="ARBA00007831"/>
    </source>
</evidence>
<evidence type="ECO:0000256" key="3">
    <source>
        <dbReference type="ARBA" id="ARBA00023216"/>
    </source>
</evidence>
<keyword evidence="2" id="KW-0677">Repeat</keyword>
<evidence type="ECO:0000313" key="4">
    <source>
        <dbReference type="EMBL" id="GFY37168.1"/>
    </source>
</evidence>
<gene>
    <name evidence="4" type="primary">ANXB12</name>
    <name evidence="4" type="ORF">TNIN_257791</name>
</gene>
<proteinExistence type="inferred from homology"/>
<sequence>MAAYEKIAGHSFKEAIKAEFVGDIRYSLLALVESIENRPAFFASQLHEALNGPKTDDTTLIRILVSRSEVDLADIYEWYHMKYDVDLCEAIYADTSGDYRTILLKLLSPLK</sequence>
<dbReference type="GO" id="GO:0005634">
    <property type="term" value="C:nucleus"/>
    <property type="evidence" value="ECO:0007669"/>
    <property type="project" value="TreeGrafter"/>
</dbReference>
<organism evidence="4 5">
    <name type="scientific">Trichonephila inaurata madagascariensis</name>
    <dbReference type="NCBI Taxonomy" id="2747483"/>
    <lineage>
        <taxon>Eukaryota</taxon>
        <taxon>Metazoa</taxon>
        <taxon>Ecdysozoa</taxon>
        <taxon>Arthropoda</taxon>
        <taxon>Chelicerata</taxon>
        <taxon>Arachnida</taxon>
        <taxon>Araneae</taxon>
        <taxon>Araneomorphae</taxon>
        <taxon>Entelegynae</taxon>
        <taxon>Araneoidea</taxon>
        <taxon>Nephilidae</taxon>
        <taxon>Trichonephila</taxon>
        <taxon>Trichonephila inaurata</taxon>
    </lineage>
</organism>
<dbReference type="AlphaFoldDB" id="A0A8X6WL51"/>
<dbReference type="InterPro" id="IPR018502">
    <property type="entry name" value="Annexin_repeat"/>
</dbReference>
<dbReference type="PANTHER" id="PTHR10502">
    <property type="entry name" value="ANNEXIN"/>
    <property type="match status" value="1"/>
</dbReference>
<dbReference type="FunFam" id="1.10.220.10:FF:000001">
    <property type="entry name" value="Annexin"/>
    <property type="match status" value="1"/>
</dbReference>
<dbReference type="EMBL" id="BMAV01000166">
    <property type="protein sequence ID" value="GFY37168.1"/>
    <property type="molecule type" value="Genomic_DNA"/>
</dbReference>
<dbReference type="GO" id="GO:0005886">
    <property type="term" value="C:plasma membrane"/>
    <property type="evidence" value="ECO:0007669"/>
    <property type="project" value="TreeGrafter"/>
</dbReference>
<reference evidence="4" key="1">
    <citation type="submission" date="2020-08" db="EMBL/GenBank/DDBJ databases">
        <title>Multicomponent nature underlies the extraordinary mechanical properties of spider dragline silk.</title>
        <authorList>
            <person name="Kono N."/>
            <person name="Nakamura H."/>
            <person name="Mori M."/>
            <person name="Yoshida Y."/>
            <person name="Ohtoshi R."/>
            <person name="Malay A.D."/>
            <person name="Moran D.A.P."/>
            <person name="Tomita M."/>
            <person name="Numata K."/>
            <person name="Arakawa K."/>
        </authorList>
    </citation>
    <scope>NUCLEOTIDE SEQUENCE</scope>
</reference>
<dbReference type="GO" id="GO:0001786">
    <property type="term" value="F:phosphatidylserine binding"/>
    <property type="evidence" value="ECO:0007669"/>
    <property type="project" value="TreeGrafter"/>
</dbReference>